<protein>
    <recommendedName>
        <fullName evidence="7">STAS domain-containing protein</fullName>
    </recommendedName>
</protein>
<sequence>MSWLQRALCGGSSSSSSSTDRFALPPPTWRQRLQHYAPIFRWLPEYSFERDFKYDLVAGITVAMMLIPQEVSLSTIMHVPAHYGLHTAAISPLVYPIFGSSTVLSVASGSEVSLLVGSTLEDIEDEDERIATVIFMSFLIGAILLLLRVLNLSQIADFFSRPVMGGFISAGGLLIMLSQVCNALGITVKSSEYPPIKVYELLRNVQHTNVNALGVAAASCLYLIALKKIKRRCFPSPVQLQLFNSDDTSIVKEPGKGDEEERFLAPVTNSGQGFSLSDLSYAANQTQPTPVDERESMADARKSERARDVPTSKGFQFARFLLRMLCDLGPFVVCIFGGTVGHMLGPSRIILTGTISGGFPGPQVPWYGFNAHLIHTDRFGTILYNSVTASIVVFLSSISMAKRLAIQRGENVITEQELTGIGIASVICGFFQGVPPTGGMSRTAVNLQNARTQVASIITCLLVILSLYTLTGLLYYLPSATLASIIIVAGWTLVEFREAKWLYRVKRDDFFVWASSFSMTLGLGVLNGLIASIVCSILALMWKSKVQPIVVLGELENGSYVDRAVYPEAKHLGDIIAVRVEGSLYFANCERVAQCIEREMMRLQTMGITTRGVVLDMFHMNDMDATTIQVMSDTQEKLAVRKVRFAMANAKSRLRDALAATNLLKRILSNDPTISLEEAVLMLRDLPSLADKSVSAGPAALTSSNQV</sequence>
<keyword evidence="4 6" id="KW-0472">Membrane</keyword>
<evidence type="ECO:0000256" key="2">
    <source>
        <dbReference type="ARBA" id="ARBA00022692"/>
    </source>
</evidence>
<evidence type="ECO:0000256" key="4">
    <source>
        <dbReference type="ARBA" id="ARBA00023136"/>
    </source>
</evidence>
<dbReference type="CDD" id="cd07042">
    <property type="entry name" value="STAS_SulP_like_sulfate_transporter"/>
    <property type="match status" value="1"/>
</dbReference>
<evidence type="ECO:0000256" key="6">
    <source>
        <dbReference type="SAM" id="Phobius"/>
    </source>
</evidence>
<keyword evidence="3 6" id="KW-1133">Transmembrane helix</keyword>
<evidence type="ECO:0000259" key="7">
    <source>
        <dbReference type="PROSITE" id="PS50801"/>
    </source>
</evidence>
<dbReference type="PANTHER" id="PTHR11814">
    <property type="entry name" value="SULFATE TRANSPORTER"/>
    <property type="match status" value="1"/>
</dbReference>
<feature type="transmembrane region" description="Helical" evidence="6">
    <location>
        <begin position="382"/>
        <end position="401"/>
    </location>
</feature>
<evidence type="ECO:0000313" key="8">
    <source>
        <dbReference type="EMBL" id="CAI5735797.1"/>
    </source>
</evidence>
<feature type="transmembrane region" description="Helical" evidence="6">
    <location>
        <begin position="88"/>
        <end position="110"/>
    </location>
</feature>
<proteinExistence type="predicted"/>
<evidence type="ECO:0000256" key="3">
    <source>
        <dbReference type="ARBA" id="ARBA00022989"/>
    </source>
</evidence>
<dbReference type="SUPFAM" id="SSF52091">
    <property type="entry name" value="SpoIIaa-like"/>
    <property type="match status" value="1"/>
</dbReference>
<reference evidence="8" key="1">
    <citation type="submission" date="2022-12" db="EMBL/GenBank/DDBJ databases">
        <authorList>
            <person name="Webb A."/>
        </authorList>
    </citation>
    <scope>NUCLEOTIDE SEQUENCE</scope>
    <source>
        <strain evidence="8">Hp1</strain>
    </source>
</reference>
<organism evidence="8 9">
    <name type="scientific">Hyaloperonospora brassicae</name>
    <name type="common">Brassica downy mildew</name>
    <name type="synonym">Peronospora brassicae</name>
    <dbReference type="NCBI Taxonomy" id="162125"/>
    <lineage>
        <taxon>Eukaryota</taxon>
        <taxon>Sar</taxon>
        <taxon>Stramenopiles</taxon>
        <taxon>Oomycota</taxon>
        <taxon>Peronosporomycetes</taxon>
        <taxon>Peronosporales</taxon>
        <taxon>Peronosporaceae</taxon>
        <taxon>Hyaloperonospora</taxon>
    </lineage>
</organism>
<dbReference type="Pfam" id="PF01740">
    <property type="entry name" value="STAS"/>
    <property type="match status" value="1"/>
</dbReference>
<evidence type="ECO:0000256" key="1">
    <source>
        <dbReference type="ARBA" id="ARBA00004141"/>
    </source>
</evidence>
<feature type="transmembrane region" description="Helical" evidence="6">
    <location>
        <begin position="517"/>
        <end position="542"/>
    </location>
</feature>
<dbReference type="GO" id="GO:0055085">
    <property type="term" value="P:transmembrane transport"/>
    <property type="evidence" value="ECO:0007669"/>
    <property type="project" value="InterPro"/>
</dbReference>
<dbReference type="InterPro" id="IPR036513">
    <property type="entry name" value="STAS_dom_sf"/>
</dbReference>
<evidence type="ECO:0000256" key="5">
    <source>
        <dbReference type="SAM" id="MobiDB-lite"/>
    </source>
</evidence>
<dbReference type="Gene3D" id="3.30.750.24">
    <property type="entry name" value="STAS domain"/>
    <property type="match status" value="1"/>
</dbReference>
<feature type="region of interest" description="Disordered" evidence="5">
    <location>
        <begin position="1"/>
        <end position="23"/>
    </location>
</feature>
<feature type="transmembrane region" description="Helical" evidence="6">
    <location>
        <begin position="163"/>
        <end position="188"/>
    </location>
</feature>
<feature type="transmembrane region" description="Helical" evidence="6">
    <location>
        <begin position="474"/>
        <end position="496"/>
    </location>
</feature>
<dbReference type="PROSITE" id="PS50801">
    <property type="entry name" value="STAS"/>
    <property type="match status" value="1"/>
</dbReference>
<dbReference type="Pfam" id="PF00916">
    <property type="entry name" value="Sulfate_transp"/>
    <property type="match status" value="2"/>
</dbReference>
<accession>A0AAV0UFP9</accession>
<keyword evidence="9" id="KW-1185">Reference proteome</keyword>
<dbReference type="EMBL" id="CANTFL010001287">
    <property type="protein sequence ID" value="CAI5735797.1"/>
    <property type="molecule type" value="Genomic_DNA"/>
</dbReference>
<feature type="transmembrane region" description="Helical" evidence="6">
    <location>
        <begin position="320"/>
        <end position="344"/>
    </location>
</feature>
<dbReference type="GO" id="GO:0016020">
    <property type="term" value="C:membrane"/>
    <property type="evidence" value="ECO:0007669"/>
    <property type="project" value="UniProtKB-SubCell"/>
</dbReference>
<dbReference type="Proteomes" id="UP001162031">
    <property type="component" value="Unassembled WGS sequence"/>
</dbReference>
<feature type="transmembrane region" description="Helical" evidence="6">
    <location>
        <begin position="208"/>
        <end position="226"/>
    </location>
</feature>
<comment type="subcellular location">
    <subcellularLocation>
        <location evidence="1">Membrane</location>
        <topology evidence="1">Multi-pass membrane protein</topology>
    </subcellularLocation>
</comment>
<evidence type="ECO:0000313" key="9">
    <source>
        <dbReference type="Proteomes" id="UP001162031"/>
    </source>
</evidence>
<keyword evidence="2 6" id="KW-0812">Transmembrane</keyword>
<dbReference type="InterPro" id="IPR011547">
    <property type="entry name" value="SLC26A/SulP_dom"/>
</dbReference>
<gene>
    <name evidence="8" type="ORF">HBR001_LOCUS6608</name>
</gene>
<feature type="transmembrane region" description="Helical" evidence="6">
    <location>
        <begin position="130"/>
        <end position="151"/>
    </location>
</feature>
<name>A0AAV0UFP9_HYABA</name>
<dbReference type="InterPro" id="IPR002645">
    <property type="entry name" value="STAS_dom"/>
</dbReference>
<dbReference type="InterPro" id="IPR001902">
    <property type="entry name" value="SLC26A/SulP_fam"/>
</dbReference>
<feature type="domain" description="STAS" evidence="7">
    <location>
        <begin position="565"/>
        <end position="683"/>
    </location>
</feature>
<comment type="caution">
    <text evidence="8">The sequence shown here is derived from an EMBL/GenBank/DDBJ whole genome shotgun (WGS) entry which is preliminary data.</text>
</comment>
<feature type="transmembrane region" description="Helical" evidence="6">
    <location>
        <begin position="450"/>
        <end position="468"/>
    </location>
</feature>
<dbReference type="FunFam" id="3.30.750.24:FF:000021">
    <property type="entry name" value="Sulfate Permease (SulP) Family"/>
    <property type="match status" value="1"/>
</dbReference>
<dbReference type="AlphaFoldDB" id="A0AAV0UFP9"/>